<evidence type="ECO:0000313" key="4">
    <source>
        <dbReference type="Proteomes" id="UP000663827"/>
    </source>
</evidence>
<feature type="region of interest" description="Disordered" evidence="1">
    <location>
        <begin position="428"/>
        <end position="450"/>
    </location>
</feature>
<feature type="region of interest" description="Disordered" evidence="1">
    <location>
        <begin position="123"/>
        <end position="159"/>
    </location>
</feature>
<keyword evidence="2" id="KW-0472">Membrane</keyword>
<gene>
    <name evidence="3" type="ORF">RDB_LOCUS152466</name>
</gene>
<evidence type="ECO:0000313" key="3">
    <source>
        <dbReference type="EMBL" id="CAE7211310.1"/>
    </source>
</evidence>
<dbReference type="Proteomes" id="UP000663827">
    <property type="component" value="Unassembled WGS sequence"/>
</dbReference>
<reference evidence="3" key="1">
    <citation type="submission" date="2021-01" db="EMBL/GenBank/DDBJ databases">
        <authorList>
            <person name="Kaushik A."/>
        </authorList>
    </citation>
    <scope>NUCLEOTIDE SEQUENCE</scope>
    <source>
        <strain evidence="3">AG5</strain>
    </source>
</reference>
<accession>A0A8H3E7N9</accession>
<sequence length="830" mass="88871">MSLIAFAVLVTATLITLTLSTVFCELVLAPLLAFAFVLIFLVAFVVTIIVVLPVLALVSALIFIAINSPAFYQFLNVAASYPSSIVRNVAQLGSQLASIITSTHTLEALHPVVETNPTPIGRTLMTPVSRIPEPPRRFKKRRPINYSGTKPTPPIDPLNNAHTRMAAHIARIRSKAWQREALKELSVAVQKPVTTPAASTTTPLTQDDRVNNVNAPSTLALSLTPVETGPHTAPVDPESDALTEAREQGFESVIVLISPLPLTLTTLTIEVGVETNEFECVPFLTEPIAVAEPSPLSIVSTPAAQTNPYTHLPELQVSSSPLLPTTKQALALTLHPIAESTGHTVTDSLDDWGATETATPTTIKRAGELVVNNAETSLQEHVSTSNWYENLGLTSGKQQTETSIPTPTCTTTRQGDQANQPVPVFTLFPSPTETNPDTVRPDPSASIHDSPAQPSFEAMIPDDALQAELELFVTPAYQDILAEMGLPLDSLVDAPPTLGMSAPIDQDTYFGYVHDVFATFVGDFNPDFLPSLVDDHEMAVLETMQADIGMPLPSDAELFKLAAAAAPAAEEMDWTHEDFPSVIPGPQNENIHSPLTEQELLELDNIFNLATASLPSPIPQASSNTLPITNAVLNSRDSMPPPTDEELLALAGAALAEGMVLDSFPTMDFNANPTNVDMSFLDLSQPESLNHATQSVVADLTNGGSGPSVASSNDLPAFGLVDPASFSQYLDPKELTNMWDELGASLNDWVEQTPGAMNFSGDDMMQTLIDLDALNTTCSSSHTTLNATPIPASALPNPVPVVQPPRKIKKLPLRRTAIENHARTMASLDS</sequence>
<proteinExistence type="predicted"/>
<comment type="caution">
    <text evidence="3">The sequence shown here is derived from an EMBL/GenBank/DDBJ whole genome shotgun (WGS) entry which is preliminary data.</text>
</comment>
<evidence type="ECO:0000256" key="1">
    <source>
        <dbReference type="SAM" id="MobiDB-lite"/>
    </source>
</evidence>
<evidence type="ECO:0000256" key="2">
    <source>
        <dbReference type="SAM" id="Phobius"/>
    </source>
</evidence>
<keyword evidence="2" id="KW-1133">Transmembrane helix</keyword>
<feature type="transmembrane region" description="Helical" evidence="2">
    <location>
        <begin position="34"/>
        <end position="66"/>
    </location>
</feature>
<organism evidence="3 4">
    <name type="scientific">Rhizoctonia solani</name>
    <dbReference type="NCBI Taxonomy" id="456999"/>
    <lineage>
        <taxon>Eukaryota</taxon>
        <taxon>Fungi</taxon>
        <taxon>Dikarya</taxon>
        <taxon>Basidiomycota</taxon>
        <taxon>Agaricomycotina</taxon>
        <taxon>Agaricomycetes</taxon>
        <taxon>Cantharellales</taxon>
        <taxon>Ceratobasidiaceae</taxon>
        <taxon>Rhizoctonia</taxon>
    </lineage>
</organism>
<protein>
    <submittedName>
        <fullName evidence="3">Uncharacterized protein</fullName>
    </submittedName>
</protein>
<dbReference type="EMBL" id="CAJNJQ010004456">
    <property type="protein sequence ID" value="CAE7211310.1"/>
    <property type="molecule type" value="Genomic_DNA"/>
</dbReference>
<name>A0A8H3E7N9_9AGAM</name>
<dbReference type="AlphaFoldDB" id="A0A8H3E7N9"/>
<keyword evidence="2" id="KW-0812">Transmembrane</keyword>